<reference evidence="3 4" key="1">
    <citation type="journal article" date="2019" name="New Phytol.">
        <title>Comparative genomics reveals unique wood-decay strategies and fruiting body development in the Schizophyllaceae.</title>
        <authorList>
            <person name="Almasi E."/>
            <person name="Sahu N."/>
            <person name="Krizsan K."/>
            <person name="Balint B."/>
            <person name="Kovacs G.M."/>
            <person name="Kiss B."/>
            <person name="Cseklye J."/>
            <person name="Drula E."/>
            <person name="Henrissat B."/>
            <person name="Nagy I."/>
            <person name="Chovatia M."/>
            <person name="Adam C."/>
            <person name="LaButti K."/>
            <person name="Lipzen A."/>
            <person name="Riley R."/>
            <person name="Grigoriev I.V."/>
            <person name="Nagy L.G."/>
        </authorList>
    </citation>
    <scope>NUCLEOTIDE SEQUENCE [LARGE SCALE GENOMIC DNA]</scope>
    <source>
        <strain evidence="3 4">NL-1724</strain>
    </source>
</reference>
<keyword evidence="2" id="KW-1133">Transmembrane helix</keyword>
<dbReference type="OrthoDB" id="2955725at2759"/>
<keyword evidence="2" id="KW-0812">Transmembrane</keyword>
<feature type="region of interest" description="Disordered" evidence="1">
    <location>
        <begin position="45"/>
        <end position="84"/>
    </location>
</feature>
<feature type="transmembrane region" description="Helical" evidence="2">
    <location>
        <begin position="12"/>
        <end position="35"/>
    </location>
</feature>
<evidence type="ECO:0000256" key="1">
    <source>
        <dbReference type="SAM" id="MobiDB-lite"/>
    </source>
</evidence>
<comment type="caution">
    <text evidence="3">The sequence shown here is derived from an EMBL/GenBank/DDBJ whole genome shotgun (WGS) entry which is preliminary data.</text>
</comment>
<proteinExistence type="predicted"/>
<accession>A0A550CMZ7</accession>
<dbReference type="Proteomes" id="UP000320762">
    <property type="component" value="Unassembled WGS sequence"/>
</dbReference>
<dbReference type="EMBL" id="VDMD01000004">
    <property type="protein sequence ID" value="TRM66124.1"/>
    <property type="molecule type" value="Genomic_DNA"/>
</dbReference>
<evidence type="ECO:0000313" key="4">
    <source>
        <dbReference type="Proteomes" id="UP000320762"/>
    </source>
</evidence>
<feature type="compositionally biased region" description="Polar residues" evidence="1">
    <location>
        <begin position="165"/>
        <end position="179"/>
    </location>
</feature>
<dbReference type="AlphaFoldDB" id="A0A550CMZ7"/>
<evidence type="ECO:0000256" key="2">
    <source>
        <dbReference type="SAM" id="Phobius"/>
    </source>
</evidence>
<keyword evidence="4" id="KW-1185">Reference proteome</keyword>
<name>A0A550CMZ7_9AGAR</name>
<feature type="region of interest" description="Disordered" evidence="1">
    <location>
        <begin position="123"/>
        <end position="180"/>
    </location>
</feature>
<feature type="region of interest" description="Disordered" evidence="1">
    <location>
        <begin position="202"/>
        <end position="326"/>
    </location>
</feature>
<organism evidence="3 4">
    <name type="scientific">Schizophyllum amplum</name>
    <dbReference type="NCBI Taxonomy" id="97359"/>
    <lineage>
        <taxon>Eukaryota</taxon>
        <taxon>Fungi</taxon>
        <taxon>Dikarya</taxon>
        <taxon>Basidiomycota</taxon>
        <taxon>Agaricomycotina</taxon>
        <taxon>Agaricomycetes</taxon>
        <taxon>Agaricomycetidae</taxon>
        <taxon>Agaricales</taxon>
        <taxon>Schizophyllaceae</taxon>
        <taxon>Schizophyllum</taxon>
    </lineage>
</organism>
<sequence length="326" mass="34512">MDMSFPAPAVTAAGMLLAGAGFFLSVVSALLNAILGRISPMRLDIPPPALPKTLSRRKRLSRQSLTPRTPSFKSGSSGSSTAVPITPPDLPGHPVQIANADNGNLSPASALSPSKIPLRGKVVPRRRRKGPVSPSTLTHSAPTTPLEELTSMFELTPPTPPSRAMTLTPNGQAPSSPFSSDECLVVEVQQTRSFTMSIRRALGGEKGQKPPLPRTTSTPQVPRASTVLGSSPQIPRRKSCPDNKDQLSRSLTMSAEAPPESPSTTERRSKSPFGGRKPQPQRKRTLPYEAPYFAPTPVPPLPRSKTAVSPNGPVRRPQSAGTGASP</sequence>
<protein>
    <submittedName>
        <fullName evidence="3">Uncharacterized protein</fullName>
    </submittedName>
</protein>
<evidence type="ECO:0000313" key="3">
    <source>
        <dbReference type="EMBL" id="TRM66124.1"/>
    </source>
</evidence>
<gene>
    <name evidence="3" type="ORF">BD626DRAFT_566751</name>
</gene>
<keyword evidence="2" id="KW-0472">Membrane</keyword>